<gene>
    <name evidence="1" type="ORF">E2C01_004607</name>
</gene>
<keyword evidence="2" id="KW-1185">Reference proteome</keyword>
<accession>A0A5B7CSS7</accession>
<reference evidence="1 2" key="1">
    <citation type="submission" date="2019-05" db="EMBL/GenBank/DDBJ databases">
        <title>Another draft genome of Portunus trituberculatus and its Hox gene families provides insights of decapod evolution.</title>
        <authorList>
            <person name="Jeong J.-H."/>
            <person name="Song I."/>
            <person name="Kim S."/>
            <person name="Choi T."/>
            <person name="Kim D."/>
            <person name="Ryu S."/>
            <person name="Kim W."/>
        </authorList>
    </citation>
    <scope>NUCLEOTIDE SEQUENCE [LARGE SCALE GENOMIC DNA]</scope>
    <source>
        <tissue evidence="1">Muscle</tissue>
    </source>
</reference>
<evidence type="ECO:0000313" key="2">
    <source>
        <dbReference type="Proteomes" id="UP000324222"/>
    </source>
</evidence>
<protein>
    <submittedName>
        <fullName evidence="1">Uncharacterized protein</fullName>
    </submittedName>
</protein>
<dbReference type="AlphaFoldDB" id="A0A5B7CSS7"/>
<comment type="caution">
    <text evidence="1">The sequence shown here is derived from an EMBL/GenBank/DDBJ whole genome shotgun (WGS) entry which is preliminary data.</text>
</comment>
<proteinExistence type="predicted"/>
<evidence type="ECO:0000313" key="1">
    <source>
        <dbReference type="EMBL" id="MPC11931.1"/>
    </source>
</evidence>
<sequence length="262" mass="29326">MNTGAGENLVENLEGVTKLGENLLLMKTRGQTSRIQAEELLADEWSATLAAPEGPHELHRKHTCVKGEQAGKKDAMGSYQYKLTSYLYYSSWRMLHGSSFAYLHLSLSTEVREAWTPGHEALTNERDEDSRCHEEDTIGEGVLYWPVRTSTSKLHHAKATVHAANTLLKLFLHHRSLLKLSDHQASFSVTDRIYLSISSSSRSILPRPFFKLDYQVLFQHGRLCEGAEVSRCQKEGIAGVLCPAHALPVLWMSSLANTLPLL</sequence>
<name>A0A5B7CSS7_PORTR</name>
<dbReference type="EMBL" id="VSRR010000188">
    <property type="protein sequence ID" value="MPC11931.1"/>
    <property type="molecule type" value="Genomic_DNA"/>
</dbReference>
<dbReference type="Proteomes" id="UP000324222">
    <property type="component" value="Unassembled WGS sequence"/>
</dbReference>
<organism evidence="1 2">
    <name type="scientific">Portunus trituberculatus</name>
    <name type="common">Swimming crab</name>
    <name type="synonym">Neptunus trituberculatus</name>
    <dbReference type="NCBI Taxonomy" id="210409"/>
    <lineage>
        <taxon>Eukaryota</taxon>
        <taxon>Metazoa</taxon>
        <taxon>Ecdysozoa</taxon>
        <taxon>Arthropoda</taxon>
        <taxon>Crustacea</taxon>
        <taxon>Multicrustacea</taxon>
        <taxon>Malacostraca</taxon>
        <taxon>Eumalacostraca</taxon>
        <taxon>Eucarida</taxon>
        <taxon>Decapoda</taxon>
        <taxon>Pleocyemata</taxon>
        <taxon>Brachyura</taxon>
        <taxon>Eubrachyura</taxon>
        <taxon>Portunoidea</taxon>
        <taxon>Portunidae</taxon>
        <taxon>Portuninae</taxon>
        <taxon>Portunus</taxon>
    </lineage>
</organism>